<sequence>MGAVDVSASYVIIFHDDRTFGGVGVLEIGEIFEKGIDVSEGFDFDESGE</sequence>
<gene>
    <name evidence="1" type="ORF">Hyperionvirus9_61</name>
</gene>
<proteinExistence type="predicted"/>
<name>A0A3G5AAP7_9VIRU</name>
<dbReference type="EMBL" id="MK072391">
    <property type="protein sequence ID" value="AYV83644.1"/>
    <property type="molecule type" value="Genomic_DNA"/>
</dbReference>
<organism evidence="1">
    <name type="scientific">Hyperionvirus sp</name>
    <dbReference type="NCBI Taxonomy" id="2487770"/>
    <lineage>
        <taxon>Viruses</taxon>
        <taxon>Varidnaviria</taxon>
        <taxon>Bamfordvirae</taxon>
        <taxon>Nucleocytoviricota</taxon>
        <taxon>Megaviricetes</taxon>
        <taxon>Imitervirales</taxon>
        <taxon>Mimiviridae</taxon>
        <taxon>Klosneuvirinae</taxon>
    </lineage>
</organism>
<evidence type="ECO:0000313" key="1">
    <source>
        <dbReference type="EMBL" id="AYV83644.1"/>
    </source>
</evidence>
<accession>A0A3G5AAP7</accession>
<protein>
    <submittedName>
        <fullName evidence="1">Uncharacterized protein</fullName>
    </submittedName>
</protein>
<reference evidence="1" key="1">
    <citation type="submission" date="2018-10" db="EMBL/GenBank/DDBJ databases">
        <title>Hidden diversity of soil giant viruses.</title>
        <authorList>
            <person name="Schulz F."/>
            <person name="Alteio L."/>
            <person name="Goudeau D."/>
            <person name="Ryan E.M."/>
            <person name="Malmstrom R.R."/>
            <person name="Blanchard J."/>
            <person name="Woyke T."/>
        </authorList>
    </citation>
    <scope>NUCLEOTIDE SEQUENCE</scope>
    <source>
        <strain evidence="1">HYV1</strain>
    </source>
</reference>